<protein>
    <recommendedName>
        <fullName evidence="2">MITD1 C-terminal phospholipase D-like domain-containing protein</fullName>
    </recommendedName>
</protein>
<dbReference type="EMBL" id="AMQN01020022">
    <property type="status" value="NOT_ANNOTATED_CDS"/>
    <property type="molecule type" value="Genomic_DNA"/>
</dbReference>
<dbReference type="EnsemblMetazoa" id="CapteT190638">
    <property type="protein sequence ID" value="CapteP190638"/>
    <property type="gene ID" value="CapteG190638"/>
</dbReference>
<dbReference type="HOGENOM" id="CLU_963921_0_0_1"/>
<evidence type="ECO:0000259" key="2">
    <source>
        <dbReference type="Pfam" id="PF16565"/>
    </source>
</evidence>
<evidence type="ECO:0000313" key="4">
    <source>
        <dbReference type="EnsemblMetazoa" id="CapteP190638"/>
    </source>
</evidence>
<sequence>MANEHKYKMTKAKKETKTIRGFFTALPLRVWMPGSSASGFVEAATEVQLLQNENEDLRIKLEKSERQNRQLEKRAKESTKLQKENEELNIQLIERDRRIRQLEAQSTKGQLRKENDDLKEKISQMENELQRFAQSQRNNIEERVVSTTLDTNLSSLASPTQVTDQEQVLPPLNCYREKIWIPDDSTWYGYLNIFKTPFKYQTKKVLVVDPYIQQSYQIENFESFCFDLVHKTKMGLRKITLMTCKANEGNTRQEQRLMSFGKDWLEKRYGIKLEIRWVDDKLLHRRHIE</sequence>
<feature type="domain" description="MITD1 C-terminal phospholipase D-like" evidence="2">
    <location>
        <begin position="188"/>
        <end position="288"/>
    </location>
</feature>
<evidence type="ECO:0000313" key="3">
    <source>
        <dbReference type="EMBL" id="ELU11627.1"/>
    </source>
</evidence>
<reference evidence="3 5" key="2">
    <citation type="journal article" date="2013" name="Nature">
        <title>Insights into bilaterian evolution from three spiralian genomes.</title>
        <authorList>
            <person name="Simakov O."/>
            <person name="Marletaz F."/>
            <person name="Cho S.J."/>
            <person name="Edsinger-Gonzales E."/>
            <person name="Havlak P."/>
            <person name="Hellsten U."/>
            <person name="Kuo D.H."/>
            <person name="Larsson T."/>
            <person name="Lv J."/>
            <person name="Arendt D."/>
            <person name="Savage R."/>
            <person name="Osoegawa K."/>
            <person name="de Jong P."/>
            <person name="Grimwood J."/>
            <person name="Chapman J.A."/>
            <person name="Shapiro H."/>
            <person name="Aerts A."/>
            <person name="Otillar R.P."/>
            <person name="Terry A.Y."/>
            <person name="Boore J.L."/>
            <person name="Grigoriev I.V."/>
            <person name="Lindberg D.R."/>
            <person name="Seaver E.C."/>
            <person name="Weisblat D.A."/>
            <person name="Putnam N.H."/>
            <person name="Rokhsar D.S."/>
        </authorList>
    </citation>
    <scope>NUCLEOTIDE SEQUENCE</scope>
    <source>
        <strain evidence="3 5">I ESC-2004</strain>
    </source>
</reference>
<gene>
    <name evidence="3" type="ORF">CAPTEDRAFT_190638</name>
</gene>
<dbReference type="EMBL" id="KB296575">
    <property type="protein sequence ID" value="ELU11627.1"/>
    <property type="molecule type" value="Genomic_DNA"/>
</dbReference>
<keyword evidence="1" id="KW-0175">Coiled coil</keyword>
<dbReference type="AlphaFoldDB" id="R7UZE3"/>
<accession>R7UZE3</accession>
<evidence type="ECO:0000313" key="5">
    <source>
        <dbReference type="Proteomes" id="UP000014760"/>
    </source>
</evidence>
<dbReference type="Proteomes" id="UP000014760">
    <property type="component" value="Unassembled WGS sequence"/>
</dbReference>
<organism evidence="3">
    <name type="scientific">Capitella teleta</name>
    <name type="common">Polychaete worm</name>
    <dbReference type="NCBI Taxonomy" id="283909"/>
    <lineage>
        <taxon>Eukaryota</taxon>
        <taxon>Metazoa</taxon>
        <taxon>Spiralia</taxon>
        <taxon>Lophotrochozoa</taxon>
        <taxon>Annelida</taxon>
        <taxon>Polychaeta</taxon>
        <taxon>Sedentaria</taxon>
        <taxon>Scolecida</taxon>
        <taxon>Capitellidae</taxon>
        <taxon>Capitella</taxon>
    </lineage>
</organism>
<dbReference type="EMBL" id="AMQN01020023">
    <property type="status" value="NOT_ANNOTATED_CDS"/>
    <property type="molecule type" value="Genomic_DNA"/>
</dbReference>
<dbReference type="Gene3D" id="3.30.870.30">
    <property type="entry name" value="MITD, C-terminal phospholipase D-like domain"/>
    <property type="match status" value="1"/>
</dbReference>
<reference evidence="4" key="3">
    <citation type="submission" date="2015-06" db="UniProtKB">
        <authorList>
            <consortium name="EnsemblMetazoa"/>
        </authorList>
    </citation>
    <scope>IDENTIFICATION</scope>
</reference>
<dbReference type="InterPro" id="IPR038113">
    <property type="entry name" value="MITD1_C_sf"/>
</dbReference>
<feature type="coiled-coil region" evidence="1">
    <location>
        <begin position="40"/>
        <end position="135"/>
    </location>
</feature>
<keyword evidence="5" id="KW-1185">Reference proteome</keyword>
<dbReference type="Pfam" id="PF16565">
    <property type="entry name" value="MIT_C"/>
    <property type="match status" value="1"/>
</dbReference>
<reference evidence="5" key="1">
    <citation type="submission" date="2012-12" db="EMBL/GenBank/DDBJ databases">
        <authorList>
            <person name="Hellsten U."/>
            <person name="Grimwood J."/>
            <person name="Chapman J.A."/>
            <person name="Shapiro H."/>
            <person name="Aerts A."/>
            <person name="Otillar R.P."/>
            <person name="Terry A.Y."/>
            <person name="Boore J.L."/>
            <person name="Simakov O."/>
            <person name="Marletaz F."/>
            <person name="Cho S.-J."/>
            <person name="Edsinger-Gonzales E."/>
            <person name="Havlak P."/>
            <person name="Kuo D.-H."/>
            <person name="Larsson T."/>
            <person name="Lv J."/>
            <person name="Arendt D."/>
            <person name="Savage R."/>
            <person name="Osoegawa K."/>
            <person name="de Jong P."/>
            <person name="Lindberg D.R."/>
            <person name="Seaver E.C."/>
            <person name="Weisblat D.A."/>
            <person name="Putnam N.H."/>
            <person name="Grigoriev I.V."/>
            <person name="Rokhsar D.S."/>
        </authorList>
    </citation>
    <scope>NUCLEOTIDE SEQUENCE</scope>
    <source>
        <strain evidence="5">I ESC-2004</strain>
    </source>
</reference>
<dbReference type="OrthoDB" id="19553at2759"/>
<name>R7UZE3_CAPTE</name>
<evidence type="ECO:0000256" key="1">
    <source>
        <dbReference type="SAM" id="Coils"/>
    </source>
</evidence>
<dbReference type="InterPro" id="IPR032341">
    <property type="entry name" value="MITD1_C"/>
</dbReference>
<proteinExistence type="predicted"/>